<dbReference type="AlphaFoldDB" id="A0A852X2T7"/>
<evidence type="ECO:0008006" key="3">
    <source>
        <dbReference type="Google" id="ProtNLM"/>
    </source>
</evidence>
<name>A0A852X2T7_9MICO</name>
<dbReference type="InterPro" id="IPR008928">
    <property type="entry name" value="6-hairpin_glycosidase_sf"/>
</dbReference>
<gene>
    <name evidence="1" type="ORF">BJY28_001658</name>
</gene>
<accession>A0A852X2T7</accession>
<dbReference type="Gene3D" id="1.50.10.10">
    <property type="match status" value="1"/>
</dbReference>
<reference evidence="1 2" key="1">
    <citation type="submission" date="2020-07" db="EMBL/GenBank/DDBJ databases">
        <title>Sequencing the genomes of 1000 actinobacteria strains.</title>
        <authorList>
            <person name="Klenk H.-P."/>
        </authorList>
    </citation>
    <scope>NUCLEOTIDE SEQUENCE [LARGE SCALE GENOMIC DNA]</scope>
    <source>
        <strain evidence="1 2">DSM 24723</strain>
    </source>
</reference>
<organism evidence="1 2">
    <name type="scientific">Janibacter alkaliphilus</name>
    <dbReference type="NCBI Taxonomy" id="1069963"/>
    <lineage>
        <taxon>Bacteria</taxon>
        <taxon>Bacillati</taxon>
        <taxon>Actinomycetota</taxon>
        <taxon>Actinomycetes</taxon>
        <taxon>Micrococcales</taxon>
        <taxon>Intrasporangiaceae</taxon>
        <taxon>Janibacter</taxon>
    </lineage>
</organism>
<protein>
    <recommendedName>
        <fullName evidence="3">Glycoside hydrolase family 15</fullName>
    </recommendedName>
</protein>
<sequence length="434" mass="45746">MTRGTEHRRPGSLPRRAALTGLGLAGVGAVAGGSHLWHHRAYAPAPQHGLTVAMTARGERFVAGAPADVVPGTRVAAGRPTTAELVAREDDWLAGCAPWTREGSSAAAVRAALRDLYVLSAGLPVPVAGWPLMWRYVWPRDTAHVVLAWHEVGRADLVQQHLLALSDLVGTRPLAARYRPVGGVPDDRPDQLDGPGFVLWAIGATRSSWQDSTARWPVVDLARHCAEQLLAAVEGRDLPPAGPDYWERPERAVTLGVAAPVLVGLEAAAAELPTLAHPILARRCGEAAARVAAAIERDFGAAGYSRSVEGGPRDAAVTFLLPPYREPGTVTPALRRALTAATREMGRGNGGLAPGGGWKRDGVAWTPETLLVARAEAGLGERAAARSRLDWVARHRTALGSVPEKVRWDGSPAGPAPLAWSAALIVSTEAALRG</sequence>
<dbReference type="Proteomes" id="UP000592181">
    <property type="component" value="Unassembled WGS sequence"/>
</dbReference>
<keyword evidence="2" id="KW-1185">Reference proteome</keyword>
<proteinExistence type="predicted"/>
<comment type="caution">
    <text evidence="1">The sequence shown here is derived from an EMBL/GenBank/DDBJ whole genome shotgun (WGS) entry which is preliminary data.</text>
</comment>
<dbReference type="EMBL" id="JACBZX010000001">
    <property type="protein sequence ID" value="NYG37189.1"/>
    <property type="molecule type" value="Genomic_DNA"/>
</dbReference>
<dbReference type="GO" id="GO:0005975">
    <property type="term" value="P:carbohydrate metabolic process"/>
    <property type="evidence" value="ECO:0007669"/>
    <property type="project" value="InterPro"/>
</dbReference>
<evidence type="ECO:0000313" key="1">
    <source>
        <dbReference type="EMBL" id="NYG37189.1"/>
    </source>
</evidence>
<dbReference type="SUPFAM" id="SSF48208">
    <property type="entry name" value="Six-hairpin glycosidases"/>
    <property type="match status" value="1"/>
</dbReference>
<evidence type="ECO:0000313" key="2">
    <source>
        <dbReference type="Proteomes" id="UP000592181"/>
    </source>
</evidence>
<dbReference type="InterPro" id="IPR006311">
    <property type="entry name" value="TAT_signal"/>
</dbReference>
<dbReference type="PROSITE" id="PS51318">
    <property type="entry name" value="TAT"/>
    <property type="match status" value="1"/>
</dbReference>
<dbReference type="InterPro" id="IPR012341">
    <property type="entry name" value="6hp_glycosidase-like_sf"/>
</dbReference>
<dbReference type="RefSeq" id="WP_179462599.1">
    <property type="nucleotide sequence ID" value="NZ_JACBZX010000001.1"/>
</dbReference>